<evidence type="ECO:0000256" key="4">
    <source>
        <dbReference type="ARBA" id="ARBA00022448"/>
    </source>
</evidence>
<evidence type="ECO:0000256" key="2">
    <source>
        <dbReference type="ARBA" id="ARBA00007787"/>
    </source>
</evidence>
<keyword evidence="5" id="KW-0249">Electron transport</keyword>
<protein>
    <recommendedName>
        <fullName evidence="3">Glutaredoxin-1</fullName>
    </recommendedName>
</protein>
<dbReference type="InterPro" id="IPR014025">
    <property type="entry name" value="Glutaredoxin_subgr"/>
</dbReference>
<dbReference type="KEGG" id="pvt:110078771"/>
<reference evidence="10" key="2">
    <citation type="submission" date="2025-08" db="UniProtKB">
        <authorList>
            <consortium name="RefSeq"/>
        </authorList>
    </citation>
    <scope>IDENTIFICATION</scope>
</reference>
<dbReference type="GO" id="GO:0005739">
    <property type="term" value="C:mitochondrion"/>
    <property type="evidence" value="ECO:0007669"/>
    <property type="project" value="TreeGrafter"/>
</dbReference>
<dbReference type="FunCoup" id="A0A6J0TP50">
    <property type="interactions" value="544"/>
</dbReference>
<keyword evidence="7" id="KW-0676">Redox-active center</keyword>
<dbReference type="InParanoid" id="A0A6J0TP50"/>
<dbReference type="PANTHER" id="PTHR46185:SF1">
    <property type="entry name" value="GLUTAREDOXIN-1"/>
    <property type="match status" value="1"/>
</dbReference>
<evidence type="ECO:0000256" key="6">
    <source>
        <dbReference type="ARBA" id="ARBA00023157"/>
    </source>
</evidence>
<dbReference type="PANTHER" id="PTHR46185">
    <property type="entry name" value="GLUTAREDOXIN-1"/>
    <property type="match status" value="1"/>
</dbReference>
<dbReference type="PRINTS" id="PR00160">
    <property type="entry name" value="GLUTAREDOXIN"/>
</dbReference>
<dbReference type="Proteomes" id="UP001652642">
    <property type="component" value="Chromosome 2"/>
</dbReference>
<dbReference type="RefSeq" id="XP_020648895.2">
    <property type="nucleotide sequence ID" value="XM_020793236.2"/>
</dbReference>
<evidence type="ECO:0000313" key="9">
    <source>
        <dbReference type="Proteomes" id="UP001652642"/>
    </source>
</evidence>
<dbReference type="PROSITE" id="PS00195">
    <property type="entry name" value="GLUTAREDOXIN_1"/>
    <property type="match status" value="1"/>
</dbReference>
<proteinExistence type="inferred from homology"/>
<evidence type="ECO:0000256" key="5">
    <source>
        <dbReference type="ARBA" id="ARBA00022982"/>
    </source>
</evidence>
<feature type="domain" description="Glutaredoxin" evidence="8">
    <location>
        <begin position="14"/>
        <end position="79"/>
    </location>
</feature>
<dbReference type="Gene3D" id="3.40.30.10">
    <property type="entry name" value="Glutaredoxin"/>
    <property type="match status" value="1"/>
</dbReference>
<dbReference type="InterPro" id="IPR002109">
    <property type="entry name" value="Glutaredoxin"/>
</dbReference>
<dbReference type="InterPro" id="IPR011899">
    <property type="entry name" value="Glutaredoxin_euk/vir"/>
</dbReference>
<reference evidence="9" key="1">
    <citation type="submission" date="2025-05" db="UniProtKB">
        <authorList>
            <consortium name="RefSeq"/>
        </authorList>
    </citation>
    <scope>NUCLEOTIDE SEQUENCE [LARGE SCALE GENOMIC DNA]</scope>
</reference>
<dbReference type="InterPro" id="IPR047185">
    <property type="entry name" value="GLRX1"/>
</dbReference>
<organism evidence="9 10">
    <name type="scientific">Pogona vitticeps</name>
    <name type="common">central bearded dragon</name>
    <dbReference type="NCBI Taxonomy" id="103695"/>
    <lineage>
        <taxon>Eukaryota</taxon>
        <taxon>Metazoa</taxon>
        <taxon>Chordata</taxon>
        <taxon>Craniata</taxon>
        <taxon>Vertebrata</taxon>
        <taxon>Euteleostomi</taxon>
        <taxon>Lepidosauria</taxon>
        <taxon>Squamata</taxon>
        <taxon>Bifurcata</taxon>
        <taxon>Unidentata</taxon>
        <taxon>Episquamata</taxon>
        <taxon>Toxicofera</taxon>
        <taxon>Iguania</taxon>
        <taxon>Acrodonta</taxon>
        <taxon>Agamidae</taxon>
        <taxon>Amphibolurinae</taxon>
        <taxon>Pogona</taxon>
    </lineage>
</organism>
<dbReference type="AlphaFoldDB" id="A0A6J0TP50"/>
<name>A0A6J0TP50_9SAUR</name>
<keyword evidence="6" id="KW-1015">Disulfide bond</keyword>
<dbReference type="Pfam" id="PF00462">
    <property type="entry name" value="Glutaredoxin"/>
    <property type="match status" value="1"/>
</dbReference>
<dbReference type="SUPFAM" id="SSF52833">
    <property type="entry name" value="Thioredoxin-like"/>
    <property type="match status" value="1"/>
</dbReference>
<evidence type="ECO:0000256" key="1">
    <source>
        <dbReference type="ARBA" id="ARBA00002549"/>
    </source>
</evidence>
<dbReference type="GO" id="GO:0015038">
    <property type="term" value="F:glutathione disulfide oxidoreductase activity"/>
    <property type="evidence" value="ECO:0007669"/>
    <property type="project" value="TreeGrafter"/>
</dbReference>
<accession>A0A6J0TP50</accession>
<comment type="function">
    <text evidence="1">Has a glutathione-disulfide oxidoreductase activity in the presence of NADPH and glutathione reductase. Reduces low molecular weight disulfides and proteins.</text>
</comment>
<dbReference type="PROSITE" id="PS51354">
    <property type="entry name" value="GLUTAREDOXIN_2"/>
    <property type="match status" value="1"/>
</dbReference>
<dbReference type="GeneID" id="110078771"/>
<dbReference type="NCBIfam" id="TIGR02180">
    <property type="entry name" value="GRX_euk"/>
    <property type="match status" value="1"/>
</dbReference>
<evidence type="ECO:0000256" key="7">
    <source>
        <dbReference type="ARBA" id="ARBA00023284"/>
    </source>
</evidence>
<dbReference type="InterPro" id="IPR011767">
    <property type="entry name" value="GLR_AS"/>
</dbReference>
<dbReference type="CDD" id="cd03419">
    <property type="entry name" value="GRX_GRXh_1_2_like"/>
    <property type="match status" value="1"/>
</dbReference>
<evidence type="ECO:0000259" key="8">
    <source>
        <dbReference type="Pfam" id="PF00462"/>
    </source>
</evidence>
<keyword evidence="4" id="KW-0813">Transport</keyword>
<sequence>MAQFVKSHIAHDKVVVFGKKSCPYCHKAVELLEEFQLKPGHFEYVDLSRESNVEEIQQYFLQLTGARTVPRIFVGETCIGGFTELEALKRSGKLEPMLKRIGAL</sequence>
<keyword evidence="9" id="KW-1185">Reference proteome</keyword>
<dbReference type="InterPro" id="IPR036249">
    <property type="entry name" value="Thioredoxin-like_sf"/>
</dbReference>
<evidence type="ECO:0000313" key="10">
    <source>
        <dbReference type="RefSeq" id="XP_020648895.2"/>
    </source>
</evidence>
<evidence type="ECO:0000256" key="3">
    <source>
        <dbReference type="ARBA" id="ARBA00013662"/>
    </source>
</evidence>
<dbReference type="CTD" id="2745"/>
<gene>
    <name evidence="10" type="primary">GLRX</name>
</gene>
<dbReference type="OrthoDB" id="418495at2759"/>
<comment type="similarity">
    <text evidence="2">Belongs to the glutaredoxin family.</text>
</comment>